<comment type="caution">
    <text evidence="1">The sequence shown here is derived from an EMBL/GenBank/DDBJ whole genome shotgun (WGS) entry which is preliminary data.</text>
</comment>
<name>A0ACB8AVZ6_9AGAM</name>
<dbReference type="Proteomes" id="UP000790709">
    <property type="component" value="Unassembled WGS sequence"/>
</dbReference>
<protein>
    <submittedName>
        <fullName evidence="1">Uncharacterized protein</fullName>
    </submittedName>
</protein>
<gene>
    <name evidence="1" type="ORF">BV22DRAFT_1200300</name>
</gene>
<organism evidence="1 2">
    <name type="scientific">Leucogyrophana mollusca</name>
    <dbReference type="NCBI Taxonomy" id="85980"/>
    <lineage>
        <taxon>Eukaryota</taxon>
        <taxon>Fungi</taxon>
        <taxon>Dikarya</taxon>
        <taxon>Basidiomycota</taxon>
        <taxon>Agaricomycotina</taxon>
        <taxon>Agaricomycetes</taxon>
        <taxon>Agaricomycetidae</taxon>
        <taxon>Boletales</taxon>
        <taxon>Boletales incertae sedis</taxon>
        <taxon>Leucogyrophana</taxon>
    </lineage>
</organism>
<accession>A0ACB8AVZ6</accession>
<sequence>MSENIYQSFSALKISDEASSPSAQREEPEPDRKAVIPPRPRRTNPNRMMWFGYCVDYAWVKEYARSQTNGNYRHAVLWLRRHIGVPILAFAVAWDPQDGSVPPELQNSTGRVGILGLIDDVEHFQVPLQSQLDKLTELIGRPPRWWVAAANY</sequence>
<evidence type="ECO:0000313" key="1">
    <source>
        <dbReference type="EMBL" id="KAH7917414.1"/>
    </source>
</evidence>
<evidence type="ECO:0000313" key="2">
    <source>
        <dbReference type="Proteomes" id="UP000790709"/>
    </source>
</evidence>
<keyword evidence="2" id="KW-1185">Reference proteome</keyword>
<reference evidence="1" key="1">
    <citation type="journal article" date="2021" name="New Phytol.">
        <title>Evolutionary innovations through gain and loss of genes in the ectomycorrhizal Boletales.</title>
        <authorList>
            <person name="Wu G."/>
            <person name="Miyauchi S."/>
            <person name="Morin E."/>
            <person name="Kuo A."/>
            <person name="Drula E."/>
            <person name="Varga T."/>
            <person name="Kohler A."/>
            <person name="Feng B."/>
            <person name="Cao Y."/>
            <person name="Lipzen A."/>
            <person name="Daum C."/>
            <person name="Hundley H."/>
            <person name="Pangilinan J."/>
            <person name="Johnson J."/>
            <person name="Barry K."/>
            <person name="LaButti K."/>
            <person name="Ng V."/>
            <person name="Ahrendt S."/>
            <person name="Min B."/>
            <person name="Choi I.G."/>
            <person name="Park H."/>
            <person name="Plett J.M."/>
            <person name="Magnuson J."/>
            <person name="Spatafora J.W."/>
            <person name="Nagy L.G."/>
            <person name="Henrissat B."/>
            <person name="Grigoriev I.V."/>
            <person name="Yang Z.L."/>
            <person name="Xu J."/>
            <person name="Martin F.M."/>
        </authorList>
    </citation>
    <scope>NUCLEOTIDE SEQUENCE</scope>
    <source>
        <strain evidence="1">KUC20120723A-06</strain>
    </source>
</reference>
<dbReference type="EMBL" id="MU267073">
    <property type="protein sequence ID" value="KAH7917414.1"/>
    <property type="molecule type" value="Genomic_DNA"/>
</dbReference>
<proteinExistence type="predicted"/>